<sequence>MIKSINSVTSFDNESQDKHTDVDSSSSRLSKGRQRTATRTGITLSDIKKNISKIKTMQPRDVDVSVHNFFETIKLTDWLSSNKTLQTQLLLHLNKYSVTTFFPMLGSRYITINDVKQHSRDGRFWLVPVMH</sequence>
<gene>
    <name evidence="2" type="ORF">T10_2058</name>
</gene>
<evidence type="ECO:0000256" key="1">
    <source>
        <dbReference type="SAM" id="MobiDB-lite"/>
    </source>
</evidence>
<protein>
    <submittedName>
        <fullName evidence="2">Uncharacterized protein</fullName>
    </submittedName>
</protein>
<accession>A0A0V1MSD2</accession>
<reference evidence="2 3" key="1">
    <citation type="submission" date="2015-01" db="EMBL/GenBank/DDBJ databases">
        <title>Evolution of Trichinella species and genotypes.</title>
        <authorList>
            <person name="Korhonen P.K."/>
            <person name="Edoardo P."/>
            <person name="Giuseppe L.R."/>
            <person name="Gasser R.B."/>
        </authorList>
    </citation>
    <scope>NUCLEOTIDE SEQUENCE [LARGE SCALE GENOMIC DNA]</scope>
    <source>
        <strain evidence="2">ISS1980</strain>
    </source>
</reference>
<proteinExistence type="predicted"/>
<organism evidence="2 3">
    <name type="scientific">Trichinella papuae</name>
    <dbReference type="NCBI Taxonomy" id="268474"/>
    <lineage>
        <taxon>Eukaryota</taxon>
        <taxon>Metazoa</taxon>
        <taxon>Ecdysozoa</taxon>
        <taxon>Nematoda</taxon>
        <taxon>Enoplea</taxon>
        <taxon>Dorylaimia</taxon>
        <taxon>Trichinellida</taxon>
        <taxon>Trichinellidae</taxon>
        <taxon>Trichinella</taxon>
    </lineage>
</organism>
<feature type="compositionally biased region" description="Polar residues" evidence="1">
    <location>
        <begin position="1"/>
        <end position="13"/>
    </location>
</feature>
<name>A0A0V1MSD2_9BILA</name>
<keyword evidence="3" id="KW-1185">Reference proteome</keyword>
<dbReference type="EMBL" id="JYDO01000046">
    <property type="protein sequence ID" value="KRZ74715.1"/>
    <property type="molecule type" value="Genomic_DNA"/>
</dbReference>
<evidence type="ECO:0000313" key="3">
    <source>
        <dbReference type="Proteomes" id="UP000054843"/>
    </source>
</evidence>
<dbReference type="AlphaFoldDB" id="A0A0V1MSD2"/>
<feature type="region of interest" description="Disordered" evidence="1">
    <location>
        <begin position="1"/>
        <end position="40"/>
    </location>
</feature>
<evidence type="ECO:0000313" key="2">
    <source>
        <dbReference type="EMBL" id="KRZ74715.1"/>
    </source>
</evidence>
<comment type="caution">
    <text evidence="2">The sequence shown here is derived from an EMBL/GenBank/DDBJ whole genome shotgun (WGS) entry which is preliminary data.</text>
</comment>
<dbReference type="Proteomes" id="UP000054843">
    <property type="component" value="Unassembled WGS sequence"/>
</dbReference>